<dbReference type="EC" id="2.1.1.197" evidence="3 8"/>
<dbReference type="AlphaFoldDB" id="A0A495BHH2"/>
<evidence type="ECO:0000259" key="9">
    <source>
        <dbReference type="Pfam" id="PF08241"/>
    </source>
</evidence>
<keyword evidence="6 8" id="KW-0949">S-adenosyl-L-methionine</keyword>
<comment type="similarity">
    <text evidence="8">Belongs to the methyltransferase superfamily.</text>
</comment>
<evidence type="ECO:0000313" key="11">
    <source>
        <dbReference type="Proteomes" id="UP000279384"/>
    </source>
</evidence>
<evidence type="ECO:0000313" key="10">
    <source>
        <dbReference type="EMBL" id="RKQ60124.1"/>
    </source>
</evidence>
<dbReference type="HAMAP" id="MF_00835">
    <property type="entry name" value="BioC"/>
    <property type="match status" value="1"/>
</dbReference>
<dbReference type="PANTHER" id="PTHR13090">
    <property type="entry name" value="ARGININE-HYDROXYLASE NDUFAF5, MITOCHONDRIAL"/>
    <property type="match status" value="1"/>
</dbReference>
<dbReference type="Gene3D" id="3.40.50.150">
    <property type="entry name" value="Vaccinia Virus protein VP39"/>
    <property type="match status" value="1"/>
</dbReference>
<evidence type="ECO:0000256" key="7">
    <source>
        <dbReference type="ARBA" id="ARBA00022756"/>
    </source>
</evidence>
<dbReference type="Pfam" id="PF08241">
    <property type="entry name" value="Methyltransf_11"/>
    <property type="match status" value="1"/>
</dbReference>
<feature type="domain" description="Methyltransferase type 11" evidence="9">
    <location>
        <begin position="52"/>
        <end position="158"/>
    </location>
</feature>
<proteinExistence type="inferred from homology"/>
<name>A0A495BHH2_VOGIN</name>
<gene>
    <name evidence="8" type="primary">bioC</name>
    <name evidence="10" type="ORF">C8E02_1468</name>
</gene>
<evidence type="ECO:0000256" key="8">
    <source>
        <dbReference type="HAMAP-Rule" id="MF_00835"/>
    </source>
</evidence>
<evidence type="ECO:0000256" key="6">
    <source>
        <dbReference type="ARBA" id="ARBA00022691"/>
    </source>
</evidence>
<evidence type="ECO:0000256" key="1">
    <source>
        <dbReference type="ARBA" id="ARBA00000852"/>
    </source>
</evidence>
<dbReference type="GO" id="GO:0010340">
    <property type="term" value="F:carboxyl-O-methyltransferase activity"/>
    <property type="evidence" value="ECO:0007669"/>
    <property type="project" value="UniProtKB-UniRule"/>
</dbReference>
<dbReference type="InterPro" id="IPR013216">
    <property type="entry name" value="Methyltransf_11"/>
</dbReference>
<dbReference type="EMBL" id="RBID01000013">
    <property type="protein sequence ID" value="RKQ60124.1"/>
    <property type="molecule type" value="Genomic_DNA"/>
</dbReference>
<comment type="pathway">
    <text evidence="2 8">Cofactor biosynthesis; biotin biosynthesis.</text>
</comment>
<dbReference type="GO" id="GO:0032259">
    <property type="term" value="P:methylation"/>
    <property type="evidence" value="ECO:0007669"/>
    <property type="project" value="UniProtKB-KW"/>
</dbReference>
<comment type="caution">
    <text evidence="10">The sequence shown here is derived from an EMBL/GenBank/DDBJ whole genome shotgun (WGS) entry which is preliminary data.</text>
</comment>
<organism evidence="10 11">
    <name type="scientific">Vogesella indigofera</name>
    <name type="common">Pseudomonas indigofera</name>
    <dbReference type="NCBI Taxonomy" id="45465"/>
    <lineage>
        <taxon>Bacteria</taxon>
        <taxon>Pseudomonadati</taxon>
        <taxon>Pseudomonadota</taxon>
        <taxon>Betaproteobacteria</taxon>
        <taxon>Neisseriales</taxon>
        <taxon>Chromobacteriaceae</taxon>
        <taxon>Vogesella</taxon>
    </lineage>
</organism>
<evidence type="ECO:0000256" key="3">
    <source>
        <dbReference type="ARBA" id="ARBA00012327"/>
    </source>
</evidence>
<evidence type="ECO:0000256" key="2">
    <source>
        <dbReference type="ARBA" id="ARBA00004746"/>
    </source>
</evidence>
<dbReference type="RefSeq" id="WP_047965900.1">
    <property type="nucleotide sequence ID" value="NZ_RBID01000013.1"/>
</dbReference>
<dbReference type="UniPathway" id="UPA00078"/>
<dbReference type="NCBIfam" id="TIGR02072">
    <property type="entry name" value="BioC"/>
    <property type="match status" value="1"/>
</dbReference>
<dbReference type="InterPro" id="IPR050602">
    <property type="entry name" value="Malonyl-ACP_OMT"/>
</dbReference>
<comment type="catalytic activity">
    <reaction evidence="1 8">
        <text>malonyl-[ACP] + S-adenosyl-L-methionine = malonyl-[ACP] methyl ester + S-adenosyl-L-homocysteine</text>
        <dbReference type="Rhea" id="RHEA:17105"/>
        <dbReference type="Rhea" id="RHEA-COMP:9623"/>
        <dbReference type="Rhea" id="RHEA-COMP:9954"/>
        <dbReference type="ChEBI" id="CHEBI:57856"/>
        <dbReference type="ChEBI" id="CHEBI:59789"/>
        <dbReference type="ChEBI" id="CHEBI:78449"/>
        <dbReference type="ChEBI" id="CHEBI:78845"/>
        <dbReference type="EC" id="2.1.1.197"/>
    </reaction>
</comment>
<protein>
    <recommendedName>
        <fullName evidence="3 8">Malonyl-[acyl-carrier protein] O-methyltransferase</fullName>
        <shortName evidence="8">Malonyl-ACP O-methyltransferase</shortName>
        <ecNumber evidence="3 8">2.1.1.197</ecNumber>
    </recommendedName>
    <alternativeName>
        <fullName evidence="8">Biotin synthesis protein BioC</fullName>
    </alternativeName>
</protein>
<dbReference type="GO" id="GO:0008757">
    <property type="term" value="F:S-adenosylmethionine-dependent methyltransferase activity"/>
    <property type="evidence" value="ECO:0007669"/>
    <property type="project" value="InterPro"/>
</dbReference>
<accession>A0A495BHH2</accession>
<evidence type="ECO:0000256" key="4">
    <source>
        <dbReference type="ARBA" id="ARBA00022603"/>
    </source>
</evidence>
<dbReference type="InterPro" id="IPR011814">
    <property type="entry name" value="BioC"/>
</dbReference>
<dbReference type="GO" id="GO:0009102">
    <property type="term" value="P:biotin biosynthetic process"/>
    <property type="evidence" value="ECO:0007669"/>
    <property type="project" value="UniProtKB-UniRule"/>
</dbReference>
<sequence>MSEAFYTDKDRVRASFERAATSYDSAAVLQREVSDRMAERLDYIKLQPAVILDAGSGTGYGAAMLRQRYPQARVLELDLAHGMLCASREKQRDSQGMLGRLFRRPAPWQLCADVERLPLADNSVDMIWSNLAIQWVNVPDSVFAEFQRVLKPEGMVMFSTLGPDTLTELRAAFGAVDGATHVNQFIDMHDLGDALMHCGFSEPVMDMEKIVMTYDSVREVMHDLKAIGAHNATAGRNRGLMGKHTWQRICDAYETRRRDGQLPATYEVLYGHAWKAQPKKKPTILADGSQVIEFSRSPPKQ</sequence>
<comment type="function">
    <text evidence="8">Converts the free carboxyl group of a malonyl-thioester to its methyl ester by transfer of a methyl group from S-adenosyl-L-methionine (SAM). It allows to synthesize pimeloyl-ACP via the fatty acid synthetic pathway.</text>
</comment>
<reference evidence="10 11" key="1">
    <citation type="submission" date="2018-10" db="EMBL/GenBank/DDBJ databases">
        <title>Genomic Encyclopedia of Type Strains, Phase IV (KMG-IV): sequencing the most valuable type-strain genomes for metagenomic binning, comparative biology and taxonomic classification.</title>
        <authorList>
            <person name="Goeker M."/>
        </authorList>
    </citation>
    <scope>NUCLEOTIDE SEQUENCE [LARGE SCALE GENOMIC DNA]</scope>
    <source>
        <strain evidence="10 11">DSM 3303</strain>
    </source>
</reference>
<evidence type="ECO:0000256" key="5">
    <source>
        <dbReference type="ARBA" id="ARBA00022679"/>
    </source>
</evidence>
<keyword evidence="7 8" id="KW-0093">Biotin biosynthesis</keyword>
<dbReference type="SUPFAM" id="SSF53335">
    <property type="entry name" value="S-adenosyl-L-methionine-dependent methyltransferases"/>
    <property type="match status" value="1"/>
</dbReference>
<dbReference type="Proteomes" id="UP000279384">
    <property type="component" value="Unassembled WGS sequence"/>
</dbReference>
<dbReference type="InterPro" id="IPR029063">
    <property type="entry name" value="SAM-dependent_MTases_sf"/>
</dbReference>
<keyword evidence="5 8" id="KW-0808">Transferase</keyword>
<dbReference type="CDD" id="cd02440">
    <property type="entry name" value="AdoMet_MTases"/>
    <property type="match status" value="1"/>
</dbReference>
<dbReference type="PANTHER" id="PTHR13090:SF1">
    <property type="entry name" value="ARGININE-HYDROXYLASE NDUFAF5, MITOCHONDRIAL"/>
    <property type="match status" value="1"/>
</dbReference>
<dbReference type="GO" id="GO:0102130">
    <property type="term" value="F:malonyl-CoA methyltransferase activity"/>
    <property type="evidence" value="ECO:0007669"/>
    <property type="project" value="UniProtKB-EC"/>
</dbReference>
<keyword evidence="4 8" id="KW-0489">Methyltransferase</keyword>